<comment type="caution">
    <text evidence="7">The sequence shown here is derived from an EMBL/GenBank/DDBJ whole genome shotgun (WGS) entry which is preliminary data.</text>
</comment>
<proteinExistence type="inferred from homology"/>
<dbReference type="PROSITE" id="PS00503">
    <property type="entry name" value="PECTINESTERASE_2"/>
    <property type="match status" value="1"/>
</dbReference>
<name>A0A511YS40_9FLAO</name>
<dbReference type="EMBL" id="BJYJ01000041">
    <property type="protein sequence ID" value="GEN78005.1"/>
    <property type="molecule type" value="Genomic_DNA"/>
</dbReference>
<dbReference type="InterPro" id="IPR012334">
    <property type="entry name" value="Pectin_lyas_fold"/>
</dbReference>
<comment type="similarity">
    <text evidence="1">Belongs to the pectinesterase family.</text>
</comment>
<keyword evidence="8" id="KW-1185">Reference proteome</keyword>
<dbReference type="AlphaFoldDB" id="A0A511YS40"/>
<evidence type="ECO:0000256" key="1">
    <source>
        <dbReference type="ARBA" id="ARBA00008891"/>
    </source>
</evidence>
<dbReference type="UniPathway" id="UPA00545">
    <property type="reaction ID" value="UER00823"/>
</dbReference>
<reference evidence="7 8" key="1">
    <citation type="submission" date="2019-07" db="EMBL/GenBank/DDBJ databases">
        <title>Whole genome shotgun sequence of Chryseobacterium hagamense NBRC 105253.</title>
        <authorList>
            <person name="Hosoyama A."/>
            <person name="Uohara A."/>
            <person name="Ohji S."/>
            <person name="Ichikawa N."/>
        </authorList>
    </citation>
    <scope>NUCLEOTIDE SEQUENCE [LARGE SCALE GENOMIC DNA]</scope>
    <source>
        <strain evidence="7 8">NBRC 105253</strain>
    </source>
</reference>
<feature type="domain" description="Pectinesterase catalytic" evidence="6">
    <location>
        <begin position="68"/>
        <end position="359"/>
    </location>
</feature>
<dbReference type="EC" id="3.1.1.11" evidence="5"/>
<dbReference type="GO" id="GO:0009279">
    <property type="term" value="C:cell outer membrane"/>
    <property type="evidence" value="ECO:0007669"/>
    <property type="project" value="TreeGrafter"/>
</dbReference>
<feature type="active site" evidence="4">
    <location>
        <position position="223"/>
    </location>
</feature>
<accession>A0A511YS40</accession>
<dbReference type="PANTHER" id="PTHR31321">
    <property type="entry name" value="ACYL-COA THIOESTER HYDROLASE YBHC-RELATED"/>
    <property type="match status" value="1"/>
</dbReference>
<evidence type="ECO:0000256" key="4">
    <source>
        <dbReference type="PROSITE-ProRule" id="PRU10040"/>
    </source>
</evidence>
<dbReference type="InterPro" id="IPR000070">
    <property type="entry name" value="Pectinesterase_cat"/>
</dbReference>
<organism evidence="7 8">
    <name type="scientific">Chryseobacterium hagamense</name>
    <dbReference type="NCBI Taxonomy" id="395935"/>
    <lineage>
        <taxon>Bacteria</taxon>
        <taxon>Pseudomonadati</taxon>
        <taxon>Bacteroidota</taxon>
        <taxon>Flavobacteriia</taxon>
        <taxon>Flavobacteriales</taxon>
        <taxon>Weeksellaceae</taxon>
        <taxon>Chryseobacterium group</taxon>
        <taxon>Chryseobacterium</taxon>
    </lineage>
</organism>
<dbReference type="PANTHER" id="PTHR31321:SF57">
    <property type="entry name" value="PECTINESTERASE 53-RELATED"/>
    <property type="match status" value="1"/>
</dbReference>
<gene>
    <name evidence="7" type="ORF">CHA01nite_37450</name>
</gene>
<dbReference type="Pfam" id="PF01095">
    <property type="entry name" value="Pectinesterase"/>
    <property type="match status" value="1"/>
</dbReference>
<dbReference type="InterPro" id="IPR011050">
    <property type="entry name" value="Pectin_lyase_fold/virulence"/>
</dbReference>
<evidence type="ECO:0000259" key="6">
    <source>
        <dbReference type="Pfam" id="PF01095"/>
    </source>
</evidence>
<dbReference type="Gene3D" id="2.160.20.10">
    <property type="entry name" value="Single-stranded right-handed beta-helix, Pectin lyase-like"/>
    <property type="match status" value="1"/>
</dbReference>
<evidence type="ECO:0000313" key="7">
    <source>
        <dbReference type="EMBL" id="GEN78005.1"/>
    </source>
</evidence>
<dbReference type="GO" id="GO:0042545">
    <property type="term" value="P:cell wall modification"/>
    <property type="evidence" value="ECO:0007669"/>
    <property type="project" value="UniProtKB-UniRule"/>
</dbReference>
<dbReference type="SUPFAM" id="SSF51126">
    <property type="entry name" value="Pectin lyase-like"/>
    <property type="match status" value="1"/>
</dbReference>
<keyword evidence="2 5" id="KW-0378">Hydrolase</keyword>
<dbReference type="Proteomes" id="UP000321863">
    <property type="component" value="Unassembled WGS sequence"/>
</dbReference>
<dbReference type="InterPro" id="IPR033131">
    <property type="entry name" value="Pectinesterase_Asp_AS"/>
</dbReference>
<comment type="pathway">
    <text evidence="5">Glycan metabolism; pectin degradation; 2-dehydro-3-deoxy-D-gluconate from pectin: step 1/5.</text>
</comment>
<keyword evidence="3 5" id="KW-0063">Aspartyl esterase</keyword>
<comment type="catalytic activity">
    <reaction evidence="5">
        <text>[(1-&gt;4)-alpha-D-galacturonosyl methyl ester](n) + n H2O = [(1-&gt;4)-alpha-D-galacturonosyl](n) + n methanol + n H(+)</text>
        <dbReference type="Rhea" id="RHEA:22380"/>
        <dbReference type="Rhea" id="RHEA-COMP:14570"/>
        <dbReference type="Rhea" id="RHEA-COMP:14573"/>
        <dbReference type="ChEBI" id="CHEBI:15377"/>
        <dbReference type="ChEBI" id="CHEBI:15378"/>
        <dbReference type="ChEBI" id="CHEBI:17790"/>
        <dbReference type="ChEBI" id="CHEBI:140522"/>
        <dbReference type="ChEBI" id="CHEBI:140523"/>
        <dbReference type="EC" id="3.1.1.11"/>
    </reaction>
</comment>
<evidence type="ECO:0000256" key="3">
    <source>
        <dbReference type="ARBA" id="ARBA00023085"/>
    </source>
</evidence>
<evidence type="ECO:0000256" key="5">
    <source>
        <dbReference type="RuleBase" id="RU000589"/>
    </source>
</evidence>
<protein>
    <recommendedName>
        <fullName evidence="5">Pectinesterase</fullName>
        <ecNumber evidence="5">3.1.1.11</ecNumber>
    </recommendedName>
</protein>
<evidence type="ECO:0000313" key="8">
    <source>
        <dbReference type="Proteomes" id="UP000321863"/>
    </source>
</evidence>
<dbReference type="GO" id="GO:0045490">
    <property type="term" value="P:pectin catabolic process"/>
    <property type="evidence" value="ECO:0007669"/>
    <property type="project" value="UniProtKB-UniRule"/>
</dbReference>
<dbReference type="GO" id="GO:0030599">
    <property type="term" value="F:pectinesterase activity"/>
    <property type="evidence" value="ECO:0007669"/>
    <property type="project" value="UniProtKB-UniRule"/>
</dbReference>
<evidence type="ECO:0000256" key="2">
    <source>
        <dbReference type="ARBA" id="ARBA00022801"/>
    </source>
</evidence>
<sequence length="367" mass="41133">MNELHLNNKNFVKVSNLDKVGQDLPVCDLNKNFALKRNQPQLMKKLLAILFISIVNFLFAGNEPYIKITVAQDGSGDFTSIQKAIHSIRDLGPAEALIFIKSGTYAEKVVIPSSKHKITLEGENKETTIITNSDFSGKPDASNEKMTTFNSYTLLVMGDDITIRNLTVRNSSCNEGQAVSLHVEGDRFIMKNSKIMGCQDTLYAATNHSRQYFENCYIEGTTDFIFGQATAVFKNCTINSLADSYITAAATEAGRPYGFVFFDCELTAKEGVTKVYLGRPWRPYAKTVFISTIMGKHILPEGWNPWKGDKMFPDKEKTAYYAEYGSKGEGGNTRKRVGWSHQLTKKDLKNYTLTEILNGWSPELNNK</sequence>